<sequence>MFDKSQIASVIGQSLYAEDGTKIGKIGQVYVDEVHDQPEWVTVNTGLFGKNESFVPLAEASMTDGGLRVPYTKDAIKDAPNVSAEQHLSEAEERKLYEHYGVPYTTEGSTFADVSRLGNRAGTAASGTRQPYSDEQYGNTTDRPAYDDGDRSDQGSMTRSEERVNVGTEQVQAGRARLHKWVETETQQVEVPIRTEKARLVSEPITDTNRGDAFDGPAISEAEHEVVLNTERPVVNVEAVPVERVRLDKTVEESSQTVEQDVRKERISLDDDTTTGTTGRKRR</sequence>
<feature type="compositionally biased region" description="Low complexity" evidence="1">
    <location>
        <begin position="274"/>
        <end position="283"/>
    </location>
</feature>
<feature type="compositionally biased region" description="Basic and acidic residues" evidence="1">
    <location>
        <begin position="260"/>
        <end position="269"/>
    </location>
</feature>
<feature type="region of interest" description="Disordered" evidence="1">
    <location>
        <begin position="121"/>
        <end position="167"/>
    </location>
</feature>
<feature type="domain" description="DUF2382" evidence="3">
    <location>
        <begin position="157"/>
        <end position="267"/>
    </location>
</feature>
<dbReference type="SUPFAM" id="SSF50346">
    <property type="entry name" value="PRC-barrel domain"/>
    <property type="match status" value="1"/>
</dbReference>
<protein>
    <submittedName>
        <fullName evidence="4">PRC and DUF2382 domain-containing protein</fullName>
    </submittedName>
</protein>
<evidence type="ECO:0000313" key="4">
    <source>
        <dbReference type="EMBL" id="GAA3602598.1"/>
    </source>
</evidence>
<dbReference type="InterPro" id="IPR019060">
    <property type="entry name" value="DUF2382"/>
</dbReference>
<feature type="compositionally biased region" description="Basic and acidic residues" evidence="1">
    <location>
        <begin position="144"/>
        <end position="164"/>
    </location>
</feature>
<dbReference type="EMBL" id="BAAAZO010000002">
    <property type="protein sequence ID" value="GAA3602598.1"/>
    <property type="molecule type" value="Genomic_DNA"/>
</dbReference>
<dbReference type="Gene3D" id="3.90.50.10">
    <property type="entry name" value="Photosynthetic Reaction Center, subunit H, domain 2"/>
    <property type="match status" value="1"/>
</dbReference>
<dbReference type="Pfam" id="PF09557">
    <property type="entry name" value="DUF2382"/>
    <property type="match status" value="1"/>
</dbReference>
<reference evidence="5" key="1">
    <citation type="journal article" date="2019" name="Int. J. Syst. Evol. Microbiol.">
        <title>The Global Catalogue of Microorganisms (GCM) 10K type strain sequencing project: providing services to taxonomists for standard genome sequencing and annotation.</title>
        <authorList>
            <consortium name="The Broad Institute Genomics Platform"/>
            <consortium name="The Broad Institute Genome Sequencing Center for Infectious Disease"/>
            <person name="Wu L."/>
            <person name="Ma J."/>
        </authorList>
    </citation>
    <scope>NUCLEOTIDE SEQUENCE [LARGE SCALE GENOMIC DNA]</scope>
    <source>
        <strain evidence="5">JCM 16902</strain>
    </source>
</reference>
<evidence type="ECO:0000259" key="3">
    <source>
        <dbReference type="Pfam" id="PF09557"/>
    </source>
</evidence>
<evidence type="ECO:0000259" key="2">
    <source>
        <dbReference type="Pfam" id="PF05239"/>
    </source>
</evidence>
<dbReference type="InterPro" id="IPR011033">
    <property type="entry name" value="PRC_barrel-like_sf"/>
</dbReference>
<dbReference type="Proteomes" id="UP001501074">
    <property type="component" value="Unassembled WGS sequence"/>
</dbReference>
<accession>A0ABP6ZB12</accession>
<dbReference type="InterPro" id="IPR052967">
    <property type="entry name" value="Stress_Response_Assoc"/>
</dbReference>
<feature type="domain" description="PRC-barrel" evidence="2">
    <location>
        <begin position="5"/>
        <end position="75"/>
    </location>
</feature>
<dbReference type="InterPro" id="IPR014747">
    <property type="entry name" value="Bac_photo_RC_H_C"/>
</dbReference>
<feature type="compositionally biased region" description="Polar residues" evidence="1">
    <location>
        <begin position="125"/>
        <end position="142"/>
    </location>
</feature>
<dbReference type="PANTHER" id="PTHR38463">
    <property type="entry name" value="STRESS RESPONSE PROTEIN YSNF"/>
    <property type="match status" value="1"/>
</dbReference>
<comment type="caution">
    <text evidence="4">The sequence shown here is derived from an EMBL/GenBank/DDBJ whole genome shotgun (WGS) entry which is preliminary data.</text>
</comment>
<name>A0ABP6ZB12_9ACTN</name>
<dbReference type="Pfam" id="PF05239">
    <property type="entry name" value="PRC"/>
    <property type="match status" value="1"/>
</dbReference>
<organism evidence="4 5">
    <name type="scientific">Kineosporia mesophila</name>
    <dbReference type="NCBI Taxonomy" id="566012"/>
    <lineage>
        <taxon>Bacteria</taxon>
        <taxon>Bacillati</taxon>
        <taxon>Actinomycetota</taxon>
        <taxon>Actinomycetes</taxon>
        <taxon>Kineosporiales</taxon>
        <taxon>Kineosporiaceae</taxon>
        <taxon>Kineosporia</taxon>
    </lineage>
</organism>
<keyword evidence="5" id="KW-1185">Reference proteome</keyword>
<dbReference type="PANTHER" id="PTHR38463:SF1">
    <property type="entry name" value="STRESS RESPONSE PROTEIN YSNF"/>
    <property type="match status" value="1"/>
</dbReference>
<evidence type="ECO:0000256" key="1">
    <source>
        <dbReference type="SAM" id="MobiDB-lite"/>
    </source>
</evidence>
<gene>
    <name evidence="4" type="ORF">GCM10022223_17950</name>
</gene>
<evidence type="ECO:0000313" key="5">
    <source>
        <dbReference type="Proteomes" id="UP001501074"/>
    </source>
</evidence>
<dbReference type="InterPro" id="IPR027275">
    <property type="entry name" value="PRC-brl_dom"/>
</dbReference>
<proteinExistence type="predicted"/>
<feature type="region of interest" description="Disordered" evidence="1">
    <location>
        <begin position="247"/>
        <end position="283"/>
    </location>
</feature>